<reference evidence="1" key="1">
    <citation type="submission" date="2023-04" db="EMBL/GenBank/DDBJ databases">
        <title>Draft Genome sequencing of Naganishia species isolated from polar environments using Oxford Nanopore Technology.</title>
        <authorList>
            <person name="Leo P."/>
            <person name="Venkateswaran K."/>
        </authorList>
    </citation>
    <scope>NUCLEOTIDE SEQUENCE</scope>
    <source>
        <strain evidence="1">MNA-CCFEE 5425</strain>
    </source>
</reference>
<accession>A0ACC2X8K2</accession>
<sequence length="410" mass="44660">MSAQATKVVPMDKTTSAITNAALVAGSPLGHAGTQIASRRQALDLGNTSDFEPAVPAIAHTSFVDSRITSTAGDPSRNTRPEQEIGHAPEWLTRALSASFSTFSSPVFPKASSSNLPTSLRSTSKTDAQEHCGRADTLLNQLGMARVQFSKQDLSHATFLSQIDNKFICCLISHKDGRKTLVMIDQHAADERVRVERFLQETLQEFGVAQVASTTLGVFGHVIQLPLEQITWLMARPERLALFAKWGFQISATTATLVKTDSYSCIAVNSVPTLLFNRLGPSGGKEVKGIIAGYIAFLQMQPDERIASLVDTCQSLVDCPGLDTDGLLRWMPKRMKELIDSKACRGAIMFNDPLTADKCKLLIKQLGKTSFPFICAHGRPSIFPIGQMPSSTVRTGHCNDPIDWTQQLLD</sequence>
<evidence type="ECO:0000313" key="2">
    <source>
        <dbReference type="Proteomes" id="UP001243375"/>
    </source>
</evidence>
<proteinExistence type="predicted"/>
<name>A0ACC2X8K2_9TREE</name>
<evidence type="ECO:0000313" key="1">
    <source>
        <dbReference type="EMBL" id="KAJ9119607.1"/>
    </source>
</evidence>
<gene>
    <name evidence="1" type="ORF">QFC22_003316</name>
</gene>
<keyword evidence="2" id="KW-1185">Reference proteome</keyword>
<dbReference type="EMBL" id="JASBWU010000008">
    <property type="protein sequence ID" value="KAJ9119607.1"/>
    <property type="molecule type" value="Genomic_DNA"/>
</dbReference>
<dbReference type="Proteomes" id="UP001243375">
    <property type="component" value="Unassembled WGS sequence"/>
</dbReference>
<protein>
    <submittedName>
        <fullName evidence="1">Uncharacterized protein</fullName>
    </submittedName>
</protein>
<organism evidence="1 2">
    <name type="scientific">Naganishia vaughanmartiniae</name>
    <dbReference type="NCBI Taxonomy" id="1424756"/>
    <lineage>
        <taxon>Eukaryota</taxon>
        <taxon>Fungi</taxon>
        <taxon>Dikarya</taxon>
        <taxon>Basidiomycota</taxon>
        <taxon>Agaricomycotina</taxon>
        <taxon>Tremellomycetes</taxon>
        <taxon>Filobasidiales</taxon>
        <taxon>Filobasidiaceae</taxon>
        <taxon>Naganishia</taxon>
    </lineage>
</organism>
<comment type="caution">
    <text evidence="1">The sequence shown here is derived from an EMBL/GenBank/DDBJ whole genome shotgun (WGS) entry which is preliminary data.</text>
</comment>